<organism evidence="2 3">
    <name type="scientific">Gossypium barbadense</name>
    <name type="common">Sea Island cotton</name>
    <name type="synonym">Hibiscus barbadensis</name>
    <dbReference type="NCBI Taxonomy" id="3634"/>
    <lineage>
        <taxon>Eukaryota</taxon>
        <taxon>Viridiplantae</taxon>
        <taxon>Streptophyta</taxon>
        <taxon>Embryophyta</taxon>
        <taxon>Tracheophyta</taxon>
        <taxon>Spermatophyta</taxon>
        <taxon>Magnoliopsida</taxon>
        <taxon>eudicotyledons</taxon>
        <taxon>Gunneridae</taxon>
        <taxon>Pentapetalae</taxon>
        <taxon>rosids</taxon>
        <taxon>malvids</taxon>
        <taxon>Malvales</taxon>
        <taxon>Malvaceae</taxon>
        <taxon>Malvoideae</taxon>
        <taxon>Gossypium</taxon>
    </lineage>
</organism>
<feature type="region of interest" description="Disordered" evidence="1">
    <location>
        <begin position="72"/>
        <end position="103"/>
    </location>
</feature>
<name>A0A2P5VRT7_GOSBA</name>
<dbReference type="AlphaFoldDB" id="A0A2P5VRT7"/>
<reference evidence="2 3" key="1">
    <citation type="submission" date="2015-01" db="EMBL/GenBank/DDBJ databases">
        <title>Genome of allotetraploid Gossypium barbadense reveals genomic plasticity and fiber elongation in cotton evolution.</title>
        <authorList>
            <person name="Chen X."/>
            <person name="Liu X."/>
            <person name="Zhao B."/>
            <person name="Zheng H."/>
            <person name="Hu Y."/>
            <person name="Lu G."/>
            <person name="Yang C."/>
            <person name="Chen J."/>
            <person name="Shan C."/>
            <person name="Zhang L."/>
            <person name="Zhou Y."/>
            <person name="Wang L."/>
            <person name="Guo W."/>
            <person name="Bai Y."/>
            <person name="Ruan J."/>
            <person name="Shangguan X."/>
            <person name="Mao Y."/>
            <person name="Jiang J."/>
            <person name="Zhu Y."/>
            <person name="Lei J."/>
            <person name="Kang H."/>
            <person name="Chen S."/>
            <person name="He X."/>
            <person name="Wang R."/>
            <person name="Wang Y."/>
            <person name="Chen J."/>
            <person name="Wang L."/>
            <person name="Yu S."/>
            <person name="Wang B."/>
            <person name="Wei J."/>
            <person name="Song S."/>
            <person name="Lu X."/>
            <person name="Gao Z."/>
            <person name="Gu W."/>
            <person name="Deng X."/>
            <person name="Ma D."/>
            <person name="Wang S."/>
            <person name="Liang W."/>
            <person name="Fang L."/>
            <person name="Cai C."/>
            <person name="Zhu X."/>
            <person name="Zhou B."/>
            <person name="Zhang Y."/>
            <person name="Chen Z."/>
            <person name="Xu S."/>
            <person name="Zhu R."/>
            <person name="Wang S."/>
            <person name="Zhang T."/>
            <person name="Zhao G."/>
        </authorList>
    </citation>
    <scope>NUCLEOTIDE SEQUENCE [LARGE SCALE GENOMIC DNA]</scope>
    <source>
        <strain evidence="3">cv. Xinhai21</strain>
        <tissue evidence="2">Leaf</tissue>
    </source>
</reference>
<protein>
    <submittedName>
        <fullName evidence="2">Uncharacterized protein</fullName>
    </submittedName>
</protein>
<dbReference type="Proteomes" id="UP000239757">
    <property type="component" value="Unassembled WGS sequence"/>
</dbReference>
<feature type="compositionally biased region" description="Polar residues" evidence="1">
    <location>
        <begin position="153"/>
        <end position="164"/>
    </location>
</feature>
<sequence length="164" mass="17428">MKVTFSAYLAIENKSLQPGSQSAMAMPTYVGQPPPQVFSSNPATEFCGQGRGQSSGGTRLQCQICGKVVYDNDVPNPNVRSGQSGSSGFRRSGSSYSGPISQKNRRPISAYMCWADNRSYRCHTSGPILHCDDRVSGGPKSGSLVRYPRLGSAATTPSVVSDPT</sequence>
<evidence type="ECO:0000313" key="2">
    <source>
        <dbReference type="EMBL" id="PPR81500.1"/>
    </source>
</evidence>
<evidence type="ECO:0000256" key="1">
    <source>
        <dbReference type="SAM" id="MobiDB-lite"/>
    </source>
</evidence>
<gene>
    <name evidence="2" type="ORF">GOBAR_AA39214</name>
</gene>
<feature type="compositionally biased region" description="Low complexity" evidence="1">
    <location>
        <begin position="72"/>
        <end position="98"/>
    </location>
</feature>
<feature type="region of interest" description="Disordered" evidence="1">
    <location>
        <begin position="133"/>
        <end position="164"/>
    </location>
</feature>
<dbReference type="EMBL" id="KZ671283">
    <property type="protein sequence ID" value="PPR81500.1"/>
    <property type="molecule type" value="Genomic_DNA"/>
</dbReference>
<evidence type="ECO:0000313" key="3">
    <source>
        <dbReference type="Proteomes" id="UP000239757"/>
    </source>
</evidence>
<accession>A0A2P5VRT7</accession>
<proteinExistence type="predicted"/>